<dbReference type="RefSeq" id="WP_114023875.1">
    <property type="nucleotide sequence ID" value="NZ_QOIN01000048.1"/>
</dbReference>
<accession>A0A367ENH3</accession>
<keyword evidence="5" id="KW-1185">Reference proteome</keyword>
<dbReference type="Pfam" id="PF13561">
    <property type="entry name" value="adh_short_C2"/>
    <property type="match status" value="1"/>
</dbReference>
<proteinExistence type="inferred from homology"/>
<name>A0A367ENH3_9ACTN</name>
<dbReference type="PANTHER" id="PTHR24321:SF15">
    <property type="entry name" value="OXIDOREDUCTASE UCPA"/>
    <property type="match status" value="1"/>
</dbReference>
<feature type="compositionally biased region" description="Pro residues" evidence="3">
    <location>
        <begin position="14"/>
        <end position="25"/>
    </location>
</feature>
<dbReference type="PRINTS" id="PR00080">
    <property type="entry name" value="SDRFAMILY"/>
</dbReference>
<feature type="region of interest" description="Disordered" evidence="3">
    <location>
        <begin position="1"/>
        <end position="39"/>
    </location>
</feature>
<dbReference type="GO" id="GO:0016491">
    <property type="term" value="F:oxidoreductase activity"/>
    <property type="evidence" value="ECO:0007669"/>
    <property type="project" value="UniProtKB-KW"/>
</dbReference>
<evidence type="ECO:0000313" key="4">
    <source>
        <dbReference type="EMBL" id="RCG19614.1"/>
    </source>
</evidence>
<evidence type="ECO:0000256" key="1">
    <source>
        <dbReference type="ARBA" id="ARBA00006484"/>
    </source>
</evidence>
<dbReference type="FunFam" id="3.40.50.720:FF:000084">
    <property type="entry name" value="Short-chain dehydrogenase reductase"/>
    <property type="match status" value="1"/>
</dbReference>
<dbReference type="PANTHER" id="PTHR24321">
    <property type="entry name" value="DEHYDROGENASES, SHORT CHAIN"/>
    <property type="match status" value="1"/>
</dbReference>
<reference evidence="4 5" key="1">
    <citation type="submission" date="2018-06" db="EMBL/GenBank/DDBJ databases">
        <title>Streptomyces reniochalinae sp. nov. and Streptomyces diacarnus sp. nov. from marine sponges.</title>
        <authorList>
            <person name="Li L."/>
        </authorList>
    </citation>
    <scope>NUCLEOTIDE SEQUENCE [LARGE SCALE GENOMIC DNA]</scope>
    <source>
        <strain evidence="4 5">LHW51701</strain>
    </source>
</reference>
<sequence length="292" mass="30157">MSGAARRRSASSPGPSPHEPAPPELPADRADRADRADSPYDLNGRVAVVTGAARGQGAAHARILAAAGASVVLTDVQEADGAELAAAIGTATRRTDAALFVRQDVSRAADWDRVVATATERYGRLDVLVNNAALWHTAPVGEESEEWFRTLLDVNLLGPFLGVRAVLPAMREAGGGSVVNISSTAGLAGIPGHAAYGATKFGLRGMTRSAALDVAADGVRVNTVHPGMIDTPMIAGVTGGGERARERAYPNVPMRRIGTPEDVARMVLFLASDASSYVTGAEFAVDGGLAAR</sequence>
<dbReference type="PROSITE" id="PS00061">
    <property type="entry name" value="ADH_SHORT"/>
    <property type="match status" value="1"/>
</dbReference>
<dbReference type="Gene3D" id="3.40.50.720">
    <property type="entry name" value="NAD(P)-binding Rossmann-like Domain"/>
    <property type="match status" value="1"/>
</dbReference>
<dbReference type="PRINTS" id="PR00081">
    <property type="entry name" value="GDHRDH"/>
</dbReference>
<evidence type="ECO:0000313" key="5">
    <source>
        <dbReference type="Proteomes" id="UP000252914"/>
    </source>
</evidence>
<dbReference type="EMBL" id="QOIN01000048">
    <property type="protein sequence ID" value="RCG19614.1"/>
    <property type="molecule type" value="Genomic_DNA"/>
</dbReference>
<comment type="similarity">
    <text evidence="1">Belongs to the short-chain dehydrogenases/reductases (SDR) family.</text>
</comment>
<dbReference type="InterPro" id="IPR002347">
    <property type="entry name" value="SDR_fam"/>
</dbReference>
<dbReference type="InterPro" id="IPR020904">
    <property type="entry name" value="Sc_DH/Rdtase_CS"/>
</dbReference>
<dbReference type="Proteomes" id="UP000252914">
    <property type="component" value="Unassembled WGS sequence"/>
</dbReference>
<evidence type="ECO:0000256" key="2">
    <source>
        <dbReference type="ARBA" id="ARBA00023002"/>
    </source>
</evidence>
<organism evidence="4 5">
    <name type="scientific">Streptomyces diacarni</name>
    <dbReference type="NCBI Taxonomy" id="2800381"/>
    <lineage>
        <taxon>Bacteria</taxon>
        <taxon>Bacillati</taxon>
        <taxon>Actinomycetota</taxon>
        <taxon>Actinomycetes</taxon>
        <taxon>Kitasatosporales</taxon>
        <taxon>Streptomycetaceae</taxon>
        <taxon>Streptomyces</taxon>
    </lineage>
</organism>
<comment type="caution">
    <text evidence="4">The sequence shown here is derived from an EMBL/GenBank/DDBJ whole genome shotgun (WGS) entry which is preliminary data.</text>
</comment>
<dbReference type="InterPro" id="IPR036291">
    <property type="entry name" value="NAD(P)-bd_dom_sf"/>
</dbReference>
<evidence type="ECO:0000256" key="3">
    <source>
        <dbReference type="SAM" id="MobiDB-lite"/>
    </source>
</evidence>
<keyword evidence="2" id="KW-0560">Oxidoreductase</keyword>
<dbReference type="AlphaFoldDB" id="A0A367ENH3"/>
<dbReference type="NCBIfam" id="NF005559">
    <property type="entry name" value="PRK07231.1"/>
    <property type="match status" value="1"/>
</dbReference>
<dbReference type="SUPFAM" id="SSF51735">
    <property type="entry name" value="NAD(P)-binding Rossmann-fold domains"/>
    <property type="match status" value="1"/>
</dbReference>
<protein>
    <submittedName>
        <fullName evidence="4">SDR family NAD(P)-dependent oxidoreductase</fullName>
    </submittedName>
</protein>
<gene>
    <name evidence="4" type="ORF">DTL70_22985</name>
</gene>
<feature type="compositionally biased region" description="Basic and acidic residues" evidence="3">
    <location>
        <begin position="26"/>
        <end position="38"/>
    </location>
</feature>